<reference evidence="1 2" key="1">
    <citation type="submission" date="2016-06" db="EMBL/GenBank/DDBJ databases">
        <title>Evolution of pathogenesis and genome organization in the Tremellales.</title>
        <authorList>
            <person name="Cuomo C."/>
            <person name="Litvintseva A."/>
            <person name="Heitman J."/>
            <person name="Chen Y."/>
            <person name="Sun S."/>
            <person name="Springer D."/>
            <person name="Dromer F."/>
            <person name="Young S."/>
            <person name="Zeng Q."/>
            <person name="Chapman S."/>
            <person name="Gujja S."/>
            <person name="Saif S."/>
            <person name="Birren B."/>
        </authorList>
    </citation>
    <scope>NUCLEOTIDE SEQUENCE [LARGE SCALE GENOMIC DNA]</scope>
    <source>
        <strain evidence="1 2">ATCC 28783</strain>
    </source>
</reference>
<organism evidence="1 2">
    <name type="scientific">Tremella mesenterica</name>
    <name type="common">Jelly fungus</name>
    <dbReference type="NCBI Taxonomy" id="5217"/>
    <lineage>
        <taxon>Eukaryota</taxon>
        <taxon>Fungi</taxon>
        <taxon>Dikarya</taxon>
        <taxon>Basidiomycota</taxon>
        <taxon>Agaricomycotina</taxon>
        <taxon>Tremellomycetes</taxon>
        <taxon>Tremellales</taxon>
        <taxon>Tremellaceae</taxon>
        <taxon>Tremella</taxon>
    </lineage>
</organism>
<dbReference type="Proteomes" id="UP000289152">
    <property type="component" value="Unassembled WGS sequence"/>
</dbReference>
<dbReference type="AlphaFoldDB" id="A0A4V1M496"/>
<dbReference type="EMBL" id="SDIL01000029">
    <property type="protein sequence ID" value="RXK39597.1"/>
    <property type="molecule type" value="Genomic_DNA"/>
</dbReference>
<dbReference type="InParanoid" id="A0A4V1M496"/>
<comment type="caution">
    <text evidence="1">The sequence shown here is derived from an EMBL/GenBank/DDBJ whole genome shotgun (WGS) entry which is preliminary data.</text>
</comment>
<protein>
    <submittedName>
        <fullName evidence="1">Uncharacterized protein</fullName>
    </submittedName>
</protein>
<proteinExistence type="predicted"/>
<gene>
    <name evidence="1" type="ORF">M231_03099</name>
</gene>
<evidence type="ECO:0000313" key="2">
    <source>
        <dbReference type="Proteomes" id="UP000289152"/>
    </source>
</evidence>
<sequence length="332" mass="37968">MPPDLSHLSTRRHDAVCQPVQYCQIDPGYRVHELDKQAEGGKILYRVDGSKLISRHWTRIGFRATNMWAADEILRQIKASGIPTEGRILTSEDVNDISTLHEGTNHPTFHCTNGWADYNPHQVEDRSSPSISSFSLFHDAIYYAVSQALWYDIDVNISVISTSGLVVLDAYSLISNPGPGHSNWSSHCDDFRRQRARNFSFAQRELLVIGSIPYRNVLLRIPVEKDLIGICLPSEYWKIDNDPTEPYHENLLWELVYRRQHTMRSSRELVECRRIEDDAKRRQHYVMIDDKALRASKDGSDAQSTTVSSSSLSVRIDQEENDLTLALKKLSV</sequence>
<dbReference type="VEuPathDB" id="FungiDB:TREMEDRAFT_63015"/>
<name>A0A4V1M496_TREME</name>
<accession>A0A4V1M496</accession>
<keyword evidence="2" id="KW-1185">Reference proteome</keyword>
<evidence type="ECO:0000313" key="1">
    <source>
        <dbReference type="EMBL" id="RXK39597.1"/>
    </source>
</evidence>